<proteinExistence type="predicted"/>
<sequence length="210" mass="23318">MHRCVCRCRCRCSYSYRRRRRRRRRHNACGVPTSIDNLCPIGACSVAPSLRWLSLYHVQTLACVRLDSLSFHPLTAMIADCSVPPIHASRRFVPLGQVPPLSQKGPVAAAGDSANTAADRMGLRGRIPGRGFSFPFPFPLSSSPFPFQIRLTSLFCVSSFEGLHAFWIRWARTVSLWTSRCCTPTSELAVRAHSTRGQPVSGAGYLPADR</sequence>
<dbReference type="AlphaFoldDB" id="A0A9P4Q3B5"/>
<accession>A0A9P4Q3B5</accession>
<keyword evidence="2" id="KW-1185">Reference proteome</keyword>
<dbReference type="EMBL" id="MU003846">
    <property type="protein sequence ID" value="KAF2717334.1"/>
    <property type="molecule type" value="Genomic_DNA"/>
</dbReference>
<evidence type="ECO:0000313" key="1">
    <source>
        <dbReference type="EMBL" id="KAF2717334.1"/>
    </source>
</evidence>
<evidence type="ECO:0000313" key="2">
    <source>
        <dbReference type="Proteomes" id="UP000799441"/>
    </source>
</evidence>
<reference evidence="1" key="1">
    <citation type="journal article" date="2020" name="Stud. Mycol.">
        <title>101 Dothideomycetes genomes: a test case for predicting lifestyles and emergence of pathogens.</title>
        <authorList>
            <person name="Haridas S."/>
            <person name="Albert R."/>
            <person name="Binder M."/>
            <person name="Bloem J."/>
            <person name="Labutti K."/>
            <person name="Salamov A."/>
            <person name="Andreopoulos B."/>
            <person name="Baker S."/>
            <person name="Barry K."/>
            <person name="Bills G."/>
            <person name="Bluhm B."/>
            <person name="Cannon C."/>
            <person name="Castanera R."/>
            <person name="Culley D."/>
            <person name="Daum C."/>
            <person name="Ezra D."/>
            <person name="Gonzalez J."/>
            <person name="Henrissat B."/>
            <person name="Kuo A."/>
            <person name="Liang C."/>
            <person name="Lipzen A."/>
            <person name="Lutzoni F."/>
            <person name="Magnuson J."/>
            <person name="Mondo S."/>
            <person name="Nolan M."/>
            <person name="Ohm R."/>
            <person name="Pangilinan J."/>
            <person name="Park H.-J."/>
            <person name="Ramirez L."/>
            <person name="Alfaro M."/>
            <person name="Sun H."/>
            <person name="Tritt A."/>
            <person name="Yoshinaga Y."/>
            <person name="Zwiers L.-H."/>
            <person name="Turgeon B."/>
            <person name="Goodwin S."/>
            <person name="Spatafora J."/>
            <person name="Crous P."/>
            <person name="Grigoriev I."/>
        </authorList>
    </citation>
    <scope>NUCLEOTIDE SEQUENCE</scope>
    <source>
        <strain evidence="1">CBS 116435</strain>
    </source>
</reference>
<dbReference type="Proteomes" id="UP000799441">
    <property type="component" value="Unassembled WGS sequence"/>
</dbReference>
<organism evidence="1 2">
    <name type="scientific">Polychaeton citri CBS 116435</name>
    <dbReference type="NCBI Taxonomy" id="1314669"/>
    <lineage>
        <taxon>Eukaryota</taxon>
        <taxon>Fungi</taxon>
        <taxon>Dikarya</taxon>
        <taxon>Ascomycota</taxon>
        <taxon>Pezizomycotina</taxon>
        <taxon>Dothideomycetes</taxon>
        <taxon>Dothideomycetidae</taxon>
        <taxon>Capnodiales</taxon>
        <taxon>Capnodiaceae</taxon>
        <taxon>Polychaeton</taxon>
    </lineage>
</organism>
<comment type="caution">
    <text evidence="1">The sequence shown here is derived from an EMBL/GenBank/DDBJ whole genome shotgun (WGS) entry which is preliminary data.</text>
</comment>
<name>A0A9P4Q3B5_9PEZI</name>
<gene>
    <name evidence="1" type="ORF">K431DRAFT_159254</name>
</gene>
<protein>
    <submittedName>
        <fullName evidence="1">Uncharacterized protein</fullName>
    </submittedName>
</protein>